<keyword evidence="4 5" id="KW-0472">Membrane</keyword>
<feature type="transmembrane region" description="Helical" evidence="5">
    <location>
        <begin position="276"/>
        <end position="295"/>
    </location>
</feature>
<dbReference type="PANTHER" id="PTHR43424:SF1">
    <property type="entry name" value="LOCUS PUTATIVE PROTEIN 1-RELATED"/>
    <property type="match status" value="1"/>
</dbReference>
<dbReference type="InterPro" id="IPR002797">
    <property type="entry name" value="Polysacc_synth"/>
</dbReference>
<feature type="transmembrane region" description="Helical" evidence="5">
    <location>
        <begin position="43"/>
        <end position="61"/>
    </location>
</feature>
<evidence type="ECO:0000256" key="1">
    <source>
        <dbReference type="ARBA" id="ARBA00004141"/>
    </source>
</evidence>
<feature type="transmembrane region" description="Helical" evidence="5">
    <location>
        <begin position="350"/>
        <end position="370"/>
    </location>
</feature>
<gene>
    <name evidence="6" type="ORF">GEAMG1_2203</name>
</gene>
<name>A0ABN8HL48_9BACT</name>
<feature type="transmembrane region" description="Helical" evidence="5">
    <location>
        <begin position="195"/>
        <end position="216"/>
    </location>
</feature>
<dbReference type="PANTHER" id="PTHR43424">
    <property type="entry name" value="LOCUS PUTATIVE PROTEIN 1-RELATED"/>
    <property type="match status" value="1"/>
</dbReference>
<protein>
    <submittedName>
        <fullName evidence="6">Polysaccharide biosynthesis protein</fullName>
    </submittedName>
</protein>
<feature type="transmembrane region" description="Helical" evidence="5">
    <location>
        <begin position="103"/>
        <end position="130"/>
    </location>
</feature>
<dbReference type="CDD" id="cd13128">
    <property type="entry name" value="MATE_Wzx_like"/>
    <property type="match status" value="1"/>
</dbReference>
<feature type="transmembrane region" description="Helical" evidence="5">
    <location>
        <begin position="67"/>
        <end position="91"/>
    </location>
</feature>
<feature type="transmembrane region" description="Helical" evidence="5">
    <location>
        <begin position="408"/>
        <end position="432"/>
    </location>
</feature>
<keyword evidence="7" id="KW-1185">Reference proteome</keyword>
<organism evidence="6 7">
    <name type="scientific">Trichlorobacter ammonificans</name>
    <dbReference type="NCBI Taxonomy" id="2916410"/>
    <lineage>
        <taxon>Bacteria</taxon>
        <taxon>Pseudomonadati</taxon>
        <taxon>Thermodesulfobacteriota</taxon>
        <taxon>Desulfuromonadia</taxon>
        <taxon>Geobacterales</taxon>
        <taxon>Geobacteraceae</taxon>
        <taxon>Trichlorobacter</taxon>
    </lineage>
</organism>
<dbReference type="InterPro" id="IPR052556">
    <property type="entry name" value="PolySynth_Transporter"/>
</dbReference>
<proteinExistence type="predicted"/>
<feature type="transmembrane region" description="Helical" evidence="5">
    <location>
        <begin position="316"/>
        <end position="338"/>
    </location>
</feature>
<accession>A0ABN8HL48</accession>
<dbReference type="RefSeq" id="WP_305732819.1">
    <property type="nucleotide sequence ID" value="NZ_OW150024.1"/>
</dbReference>
<evidence type="ECO:0000256" key="3">
    <source>
        <dbReference type="ARBA" id="ARBA00022989"/>
    </source>
</evidence>
<evidence type="ECO:0000256" key="5">
    <source>
        <dbReference type="SAM" id="Phobius"/>
    </source>
</evidence>
<evidence type="ECO:0000313" key="6">
    <source>
        <dbReference type="EMBL" id="CAH2032039.1"/>
    </source>
</evidence>
<evidence type="ECO:0000313" key="7">
    <source>
        <dbReference type="Proteomes" id="UP001295463"/>
    </source>
</evidence>
<reference evidence="6 7" key="1">
    <citation type="submission" date="2022-03" db="EMBL/GenBank/DDBJ databases">
        <authorList>
            <person name="Koch H."/>
        </authorList>
    </citation>
    <scope>NUCLEOTIDE SEQUENCE [LARGE SCALE GENOMIC DNA]</scope>
    <source>
        <strain evidence="6 7">G1</strain>
    </source>
</reference>
<dbReference type="Pfam" id="PF01943">
    <property type="entry name" value="Polysacc_synt"/>
    <property type="match status" value="1"/>
</dbReference>
<evidence type="ECO:0000256" key="2">
    <source>
        <dbReference type="ARBA" id="ARBA00022692"/>
    </source>
</evidence>
<keyword evidence="3 5" id="KW-1133">Transmembrane helix</keyword>
<sequence>MSQPPPEPRGLPRFLPASLRNRIAPLLAAPGFSNTLWLFGDRLLRMGVGLVVGVWVARYLGPEGYGLLSFAGSYVMLFSALALFGLESLVVRELVTRPDQREAILGTTCLIRCAAGLAAYLLALPLLLLIRPGDSAALLLTALLGSSLLFQSLEVIDLWFQSKVRSRFSVCARSVAFLLSSGAKLALVLSKASLTAIAVATAAEALLTGLGLIVAYRMAGGSLRAWRWDRGQFSRLVTGAVPMLLSGVVLMIYLRVDQVMLGALADAGQVGQYAAAVRIAELWYFVPAAIVSSVFPDLVRVREQDPVLFQDKLQRLYNLLAFLGYAVALPVTLLAPWLVRLLFGPSYQPAAPLLAVLIWAGLFANITVVRNAHFIALEWGRSLLWATTAGAAANVLLNLLLIPRYGAMGAALATCLSYWIAAHGACYAVPALRPAAAMILRALLLPRWWRNHPVHGDS</sequence>
<feature type="transmembrane region" description="Helical" evidence="5">
    <location>
        <begin position="236"/>
        <end position="256"/>
    </location>
</feature>
<keyword evidence="2 5" id="KW-0812">Transmembrane</keyword>
<dbReference type="Proteomes" id="UP001295463">
    <property type="component" value="Chromosome"/>
</dbReference>
<feature type="transmembrane region" description="Helical" evidence="5">
    <location>
        <begin position="136"/>
        <end position="156"/>
    </location>
</feature>
<dbReference type="EMBL" id="OW150024">
    <property type="protein sequence ID" value="CAH2032039.1"/>
    <property type="molecule type" value="Genomic_DNA"/>
</dbReference>
<comment type="subcellular location">
    <subcellularLocation>
        <location evidence="1">Membrane</location>
        <topology evidence="1">Multi-pass membrane protein</topology>
    </subcellularLocation>
</comment>
<feature type="transmembrane region" description="Helical" evidence="5">
    <location>
        <begin position="382"/>
        <end position="402"/>
    </location>
</feature>
<evidence type="ECO:0000256" key="4">
    <source>
        <dbReference type="ARBA" id="ARBA00023136"/>
    </source>
</evidence>